<keyword evidence="5" id="KW-1185">Reference proteome</keyword>
<feature type="domain" description="Rieske-like [2Fe-2S]" evidence="3">
    <location>
        <begin position="12"/>
        <end position="115"/>
    </location>
</feature>
<protein>
    <submittedName>
        <fullName evidence="4">Nitrite reductase small subunit NirD</fullName>
    </submittedName>
</protein>
<name>A0A947GM12_9CYAN</name>
<dbReference type="EMBL" id="JADOES010000045">
    <property type="protein sequence ID" value="MBT9317382.1"/>
    <property type="molecule type" value="Genomic_DNA"/>
</dbReference>
<proteinExistence type="predicted"/>
<evidence type="ECO:0000313" key="4">
    <source>
        <dbReference type="EMBL" id="MBT9317382.1"/>
    </source>
</evidence>
<keyword evidence="1" id="KW-0560">Oxidoreductase</keyword>
<dbReference type="GO" id="GO:0051537">
    <property type="term" value="F:2 iron, 2 sulfur cluster binding"/>
    <property type="evidence" value="ECO:0007669"/>
    <property type="project" value="InterPro"/>
</dbReference>
<dbReference type="Pfam" id="PF13806">
    <property type="entry name" value="Rieske_2"/>
    <property type="match status" value="1"/>
</dbReference>
<reference evidence="4" key="2">
    <citation type="journal article" date="2021" name="Mar. Drugs">
        <title>Genome Reduction and Secondary Metabolism of the Marine Sponge-Associated Cyanobacterium Leptothoe.</title>
        <authorList>
            <person name="Konstantinou D."/>
            <person name="Popin R.V."/>
            <person name="Fewer D.P."/>
            <person name="Sivonen K."/>
            <person name="Gkelis S."/>
        </authorList>
    </citation>
    <scope>NUCLEOTIDE SEQUENCE</scope>
    <source>
        <strain evidence="4">TAU-MAC 1115</strain>
    </source>
</reference>
<dbReference type="Gene3D" id="2.102.10.10">
    <property type="entry name" value="Rieske [2Fe-2S] iron-sulphur domain"/>
    <property type="match status" value="1"/>
</dbReference>
<evidence type="ECO:0000259" key="3">
    <source>
        <dbReference type="Pfam" id="PF13806"/>
    </source>
</evidence>
<gene>
    <name evidence="4" type="primary">nirD</name>
    <name evidence="4" type="ORF">IXB50_18325</name>
</gene>
<organism evidence="4 5">
    <name type="scientific">Leptothoe spongobia TAU-MAC 1115</name>
    <dbReference type="NCBI Taxonomy" id="1967444"/>
    <lineage>
        <taxon>Bacteria</taxon>
        <taxon>Bacillati</taxon>
        <taxon>Cyanobacteriota</taxon>
        <taxon>Cyanophyceae</taxon>
        <taxon>Nodosilineales</taxon>
        <taxon>Cymatolegaceae</taxon>
        <taxon>Leptothoe</taxon>
        <taxon>Leptothoe spongobia</taxon>
    </lineage>
</organism>
<dbReference type="CDD" id="cd03529">
    <property type="entry name" value="Rieske_NirD"/>
    <property type="match status" value="1"/>
</dbReference>
<dbReference type="PANTHER" id="PTHR40562:SF1">
    <property type="entry name" value="NITRITE REDUCTASE (NADH) SMALL SUBUNIT"/>
    <property type="match status" value="1"/>
</dbReference>
<dbReference type="PANTHER" id="PTHR40562">
    <property type="match status" value="1"/>
</dbReference>
<accession>A0A947GM12</accession>
<dbReference type="PROSITE" id="PS51300">
    <property type="entry name" value="NIRD"/>
    <property type="match status" value="1"/>
</dbReference>
<dbReference type="RefSeq" id="WP_215610473.1">
    <property type="nucleotide sequence ID" value="NZ_JADOES010000045.1"/>
</dbReference>
<comment type="caution">
    <text evidence="4">The sequence shown here is derived from an EMBL/GenBank/DDBJ whole genome shotgun (WGS) entry which is preliminary data.</text>
</comment>
<reference evidence="4" key="1">
    <citation type="submission" date="2020-11" db="EMBL/GenBank/DDBJ databases">
        <authorList>
            <person name="Konstantinou D."/>
            <person name="Gkelis S."/>
            <person name="Popin R."/>
            <person name="Fewer D."/>
            <person name="Sivonen K."/>
        </authorList>
    </citation>
    <scope>NUCLEOTIDE SEQUENCE</scope>
    <source>
        <strain evidence="4">TAU-MAC 1115</strain>
    </source>
</reference>
<dbReference type="GO" id="GO:0042128">
    <property type="term" value="P:nitrate assimilation"/>
    <property type="evidence" value="ECO:0007669"/>
    <property type="project" value="UniProtKB-KW"/>
</dbReference>
<evidence type="ECO:0000256" key="1">
    <source>
        <dbReference type="ARBA" id="ARBA00023002"/>
    </source>
</evidence>
<dbReference type="SUPFAM" id="SSF50022">
    <property type="entry name" value="ISP domain"/>
    <property type="match status" value="1"/>
</dbReference>
<evidence type="ECO:0000256" key="2">
    <source>
        <dbReference type="ARBA" id="ARBA00023063"/>
    </source>
</evidence>
<keyword evidence="2" id="KW-0534">Nitrate assimilation</keyword>
<sequence>MVQSTTTTDSIDWVTICALDAIAPNTGVNALVGTEQVAIFRIGPTDEVYATGNFDPFSNAFVMSRGILGDRQGVLKVASPIYKQNFDLKTGVCLDDETVSLPVYSVRVVNDQVQIGTSCQMRH</sequence>
<evidence type="ECO:0000313" key="5">
    <source>
        <dbReference type="Proteomes" id="UP000717364"/>
    </source>
</evidence>
<dbReference type="InterPro" id="IPR012748">
    <property type="entry name" value="Rieske-like_NirD"/>
</dbReference>
<dbReference type="InterPro" id="IPR017881">
    <property type="entry name" value="NirD"/>
</dbReference>
<dbReference type="GO" id="GO:0008942">
    <property type="term" value="F:nitrite reductase [NAD(P)H] activity"/>
    <property type="evidence" value="ECO:0007669"/>
    <property type="project" value="InterPro"/>
</dbReference>
<dbReference type="InterPro" id="IPR036922">
    <property type="entry name" value="Rieske_2Fe-2S_sf"/>
</dbReference>
<dbReference type="Proteomes" id="UP000717364">
    <property type="component" value="Unassembled WGS sequence"/>
</dbReference>
<dbReference type="AlphaFoldDB" id="A0A947GM12"/>
<dbReference type="NCBIfam" id="TIGR02378">
    <property type="entry name" value="nirD_assim_sml"/>
    <property type="match status" value="1"/>
</dbReference>